<keyword evidence="5" id="KW-1185">Reference proteome</keyword>
<dbReference type="AlphaFoldDB" id="A0A9P1IW09"/>
<dbReference type="GO" id="GO:0004867">
    <property type="term" value="F:serine-type endopeptidase inhibitor activity"/>
    <property type="evidence" value="ECO:0007669"/>
    <property type="project" value="InterPro"/>
</dbReference>
<dbReference type="PROSITE" id="PS50279">
    <property type="entry name" value="BPTI_KUNITZ_2"/>
    <property type="match status" value="2"/>
</dbReference>
<dbReference type="InterPro" id="IPR053014">
    <property type="entry name" value="Cuticle_assoc_divergent"/>
</dbReference>
<feature type="compositionally biased region" description="Acidic residues" evidence="1">
    <location>
        <begin position="94"/>
        <end position="110"/>
    </location>
</feature>
<dbReference type="SUPFAM" id="SSF57362">
    <property type="entry name" value="BPTI-like"/>
    <property type="match status" value="2"/>
</dbReference>
<dbReference type="Proteomes" id="UP001152747">
    <property type="component" value="Unassembled WGS sequence"/>
</dbReference>
<feature type="domain" description="BPTI/Kunitz inhibitor" evidence="3">
    <location>
        <begin position="22"/>
        <end position="75"/>
    </location>
</feature>
<protein>
    <recommendedName>
        <fullName evidence="3">BPTI/Kunitz inhibitor domain-containing protein</fullName>
    </recommendedName>
</protein>
<dbReference type="PANTHER" id="PTHR46339">
    <property type="entry name" value="PROTEIN CBG15282-RELATED"/>
    <property type="match status" value="1"/>
</dbReference>
<dbReference type="InterPro" id="IPR036880">
    <property type="entry name" value="Kunitz_BPTI_sf"/>
</dbReference>
<dbReference type="Pfam" id="PF00014">
    <property type="entry name" value="Kunitz_BPTI"/>
    <property type="match status" value="2"/>
</dbReference>
<feature type="chain" id="PRO_5040422445" description="BPTI/Kunitz inhibitor domain-containing protein" evidence="2">
    <location>
        <begin position="20"/>
        <end position="217"/>
    </location>
</feature>
<comment type="caution">
    <text evidence="4">The sequence shown here is derived from an EMBL/GenBank/DDBJ whole genome shotgun (WGS) entry which is preliminary data.</text>
</comment>
<feature type="domain" description="BPTI/Kunitz inhibitor" evidence="3">
    <location>
        <begin position="162"/>
        <end position="215"/>
    </location>
</feature>
<accession>A0A9P1IW09</accession>
<feature type="compositionally biased region" description="Basic and acidic residues" evidence="1">
    <location>
        <begin position="84"/>
        <end position="93"/>
    </location>
</feature>
<feature type="region of interest" description="Disordered" evidence="1">
    <location>
        <begin position="84"/>
        <end position="113"/>
    </location>
</feature>
<evidence type="ECO:0000313" key="4">
    <source>
        <dbReference type="EMBL" id="CAI5451177.1"/>
    </source>
</evidence>
<evidence type="ECO:0000259" key="3">
    <source>
        <dbReference type="PROSITE" id="PS50279"/>
    </source>
</evidence>
<evidence type="ECO:0000313" key="5">
    <source>
        <dbReference type="Proteomes" id="UP001152747"/>
    </source>
</evidence>
<proteinExistence type="predicted"/>
<gene>
    <name evidence="4" type="ORF">CAMP_LOCUS13814</name>
</gene>
<reference evidence="4" key="1">
    <citation type="submission" date="2022-11" db="EMBL/GenBank/DDBJ databases">
        <authorList>
            <person name="Kikuchi T."/>
        </authorList>
    </citation>
    <scope>NUCLEOTIDE SEQUENCE</scope>
    <source>
        <strain evidence="4">PS1010</strain>
    </source>
</reference>
<feature type="signal peptide" evidence="2">
    <location>
        <begin position="1"/>
        <end position="19"/>
    </location>
</feature>
<sequence>MLKILSLILLTGYISQADSVNCHLPKDTGNNCDSSPITLKFYFDRHTNVCQPLFYRGCSGNENRFNSRDECNKACVPSMMQKPKKADVKKTEEKNEEEISDEDEEDENENDSGKDMTLVVNQCKLLTDAKIFDKAKTCDKGCGVGWKCNKNNYCCPYKDVVCNMPASSGSESIAFKHYGRYAYQPGLKNCIRFSYFGVGGNFNNFLTYNDCKKYCMK</sequence>
<dbReference type="OrthoDB" id="4473401at2759"/>
<keyword evidence="2" id="KW-0732">Signal</keyword>
<dbReference type="Gene3D" id="4.10.410.10">
    <property type="entry name" value="Pancreatic trypsin inhibitor Kunitz domain"/>
    <property type="match status" value="2"/>
</dbReference>
<dbReference type="SMART" id="SM00131">
    <property type="entry name" value="KU"/>
    <property type="match status" value="2"/>
</dbReference>
<evidence type="ECO:0000256" key="2">
    <source>
        <dbReference type="SAM" id="SignalP"/>
    </source>
</evidence>
<evidence type="ECO:0000256" key="1">
    <source>
        <dbReference type="SAM" id="MobiDB-lite"/>
    </source>
</evidence>
<organism evidence="4 5">
    <name type="scientific">Caenorhabditis angaria</name>
    <dbReference type="NCBI Taxonomy" id="860376"/>
    <lineage>
        <taxon>Eukaryota</taxon>
        <taxon>Metazoa</taxon>
        <taxon>Ecdysozoa</taxon>
        <taxon>Nematoda</taxon>
        <taxon>Chromadorea</taxon>
        <taxon>Rhabditida</taxon>
        <taxon>Rhabditina</taxon>
        <taxon>Rhabditomorpha</taxon>
        <taxon>Rhabditoidea</taxon>
        <taxon>Rhabditidae</taxon>
        <taxon>Peloderinae</taxon>
        <taxon>Caenorhabditis</taxon>
    </lineage>
</organism>
<dbReference type="EMBL" id="CANHGI010000005">
    <property type="protein sequence ID" value="CAI5451177.1"/>
    <property type="molecule type" value="Genomic_DNA"/>
</dbReference>
<name>A0A9P1IW09_9PELO</name>
<dbReference type="InterPro" id="IPR002223">
    <property type="entry name" value="Kunitz_BPTI"/>
</dbReference>